<evidence type="ECO:0000256" key="9">
    <source>
        <dbReference type="ARBA" id="ARBA00030642"/>
    </source>
</evidence>
<dbReference type="PROSITE" id="PS50198">
    <property type="entry name" value="PPIC_PPIASE_2"/>
    <property type="match status" value="1"/>
</dbReference>
<evidence type="ECO:0000256" key="13">
    <source>
        <dbReference type="ARBA" id="ARBA00042775"/>
    </source>
</evidence>
<protein>
    <recommendedName>
        <fullName evidence="2">Parvulin-like PPIase</fullName>
    </recommendedName>
    <alternativeName>
        <fullName evidence="9">Peptidyl-prolyl cis-trans isomerase plp</fullName>
    </alternativeName>
    <alternativeName>
        <fullName evidence="12">Periplasmic chaperone PpiD</fullName>
    </alternativeName>
    <alternativeName>
        <fullName evidence="13">Periplasmic folding chaperone</fullName>
    </alternativeName>
    <alternativeName>
        <fullName evidence="10">Rotamase plp</fullName>
    </alternativeName>
</protein>
<dbReference type="Pfam" id="PF13145">
    <property type="entry name" value="Rotamase_2"/>
    <property type="match status" value="1"/>
</dbReference>
<evidence type="ECO:0000259" key="15">
    <source>
        <dbReference type="PROSITE" id="PS50198"/>
    </source>
</evidence>
<evidence type="ECO:0000256" key="12">
    <source>
        <dbReference type="ARBA" id="ARBA00040743"/>
    </source>
</evidence>
<evidence type="ECO:0000256" key="2">
    <source>
        <dbReference type="ARBA" id="ARBA00018370"/>
    </source>
</evidence>
<keyword evidence="5" id="KW-0812">Transmembrane</keyword>
<dbReference type="SUPFAM" id="SSF109998">
    <property type="entry name" value="Triger factor/SurA peptide-binding domain-like"/>
    <property type="match status" value="1"/>
</dbReference>
<dbReference type="InterPro" id="IPR052029">
    <property type="entry name" value="PpiD_chaperone"/>
</dbReference>
<gene>
    <name evidence="16" type="ORF">HQR01_09835</name>
</gene>
<keyword evidence="14" id="KW-0697">Rotamase</keyword>
<dbReference type="SUPFAM" id="SSF54534">
    <property type="entry name" value="FKBP-like"/>
    <property type="match status" value="1"/>
</dbReference>
<evidence type="ECO:0000313" key="16">
    <source>
        <dbReference type="EMBL" id="QKG71637.1"/>
    </source>
</evidence>
<evidence type="ECO:0000256" key="8">
    <source>
        <dbReference type="ARBA" id="ARBA00023186"/>
    </source>
</evidence>
<evidence type="ECO:0000256" key="1">
    <source>
        <dbReference type="ARBA" id="ARBA00004382"/>
    </source>
</evidence>
<organism evidence="16 17">
    <name type="scientific">Erythrobacter mangrovi</name>
    <dbReference type="NCBI Taxonomy" id="2739433"/>
    <lineage>
        <taxon>Bacteria</taxon>
        <taxon>Pseudomonadati</taxon>
        <taxon>Pseudomonadota</taxon>
        <taxon>Alphaproteobacteria</taxon>
        <taxon>Sphingomonadales</taxon>
        <taxon>Erythrobacteraceae</taxon>
        <taxon>Erythrobacter/Porphyrobacter group</taxon>
        <taxon>Erythrobacter</taxon>
    </lineage>
</organism>
<dbReference type="Gene3D" id="3.10.50.40">
    <property type="match status" value="1"/>
</dbReference>
<dbReference type="GO" id="GO:0003755">
    <property type="term" value="F:peptidyl-prolyl cis-trans isomerase activity"/>
    <property type="evidence" value="ECO:0007669"/>
    <property type="project" value="UniProtKB-KW"/>
</dbReference>
<name>A0A7D4AU34_9SPHN</name>
<dbReference type="Proteomes" id="UP000504693">
    <property type="component" value="Chromosome"/>
</dbReference>
<keyword evidence="6" id="KW-1133">Transmembrane helix</keyword>
<keyword evidence="8" id="KW-0143">Chaperone</keyword>
<dbReference type="Pfam" id="PF13624">
    <property type="entry name" value="SurA_N_3"/>
    <property type="match status" value="1"/>
</dbReference>
<dbReference type="Gene3D" id="1.10.4030.10">
    <property type="entry name" value="Porin chaperone SurA, peptide-binding domain"/>
    <property type="match status" value="1"/>
</dbReference>
<dbReference type="RefSeq" id="WP_173214705.1">
    <property type="nucleotide sequence ID" value="NZ_CP053921.1"/>
</dbReference>
<sequence>MLQFFRNMFKSKIGLAIVLGFIGLIGFAFALSDISGGSTFGGVAGGDRVAVVGDEKIGTADLLRAVNNGLDRMREEDPTLTMPRFIANKGLDQSLDAVIDRFALATFADKYGIRAGDNLVNSEIRLIPAFRGPDGNFSEDTYRQVLAQQRITDAQARDDLGTRLLAQQVFVPAGLGASIPNKMAYRYAQLFKERRKGSIALLPAVAYAPPPGASDDTLRAYYDSHRTEFVRPERRVIRYATFDSSDLGDRAVPTEAEISARYKQDAAKYSASETRDVTQLIVPTEAAAKSIRDRIAAGASFDAVAREAGLRAASITDASRQTLSTEASPAVANAYFSTAEGTISSPARSALGWHVARVDAIKSVAARSLDQARSEITETLREEKRVRGLAELAIEVEDQLADGATLAEVLNDLGLELQMTKPALANGQVYQAPGESLPEVLAPALKTAFQMDEEEPEIAPIAGGETYLIFEVGDITPAATAPFAEIKQAVEANWRQSQGLKAAQEAADRVLKRVRGGATLAAALAAEDVPLPSVDSIDLTREQLASQRERRIPPPLALMFSMAQGTAKKLEAAQKLGFFVVDLDAITMDELDRNDPLVTQARGQMAQLVGDEYGDLLRSAIRAEMGVERNPTAIDAVRKQLLGGN</sequence>
<keyword evidence="7" id="KW-0472">Membrane</keyword>
<comment type="subcellular location">
    <subcellularLocation>
        <location evidence="1">Cell inner membrane</location>
        <topology evidence="1">Single-pass type II membrane protein</topology>
        <orientation evidence="1">Periplasmic side</orientation>
    </subcellularLocation>
</comment>
<evidence type="ECO:0000256" key="14">
    <source>
        <dbReference type="PROSITE-ProRule" id="PRU00278"/>
    </source>
</evidence>
<keyword evidence="4" id="KW-0997">Cell inner membrane</keyword>
<keyword evidence="17" id="KW-1185">Reference proteome</keyword>
<feature type="domain" description="PpiC" evidence="15">
    <location>
        <begin position="272"/>
        <end position="360"/>
    </location>
</feature>
<evidence type="ECO:0000256" key="10">
    <source>
        <dbReference type="ARBA" id="ARBA00031484"/>
    </source>
</evidence>
<reference evidence="16 17" key="1">
    <citation type="submission" date="2020-05" db="EMBL/GenBank/DDBJ databases">
        <title>Erythrobacter mangrovi sp. nov., isolated from rhizosphere soil of mangrove plant (Kandelia candel).</title>
        <authorList>
            <person name="Ye Y.H."/>
        </authorList>
    </citation>
    <scope>NUCLEOTIDE SEQUENCE [LARGE SCALE GENOMIC DNA]</scope>
    <source>
        <strain evidence="16 17">EB310</strain>
    </source>
</reference>
<accession>A0A7D4AU34</accession>
<dbReference type="InterPro" id="IPR046357">
    <property type="entry name" value="PPIase_dom_sf"/>
</dbReference>
<evidence type="ECO:0000256" key="3">
    <source>
        <dbReference type="ARBA" id="ARBA00022475"/>
    </source>
</evidence>
<evidence type="ECO:0000256" key="5">
    <source>
        <dbReference type="ARBA" id="ARBA00022692"/>
    </source>
</evidence>
<proteinExistence type="inferred from homology"/>
<evidence type="ECO:0000256" key="6">
    <source>
        <dbReference type="ARBA" id="ARBA00022989"/>
    </source>
</evidence>
<dbReference type="PANTHER" id="PTHR47529:SF1">
    <property type="entry name" value="PERIPLASMIC CHAPERONE PPID"/>
    <property type="match status" value="1"/>
</dbReference>
<dbReference type="InterPro" id="IPR000297">
    <property type="entry name" value="PPIase_PpiC"/>
</dbReference>
<dbReference type="PANTHER" id="PTHR47529">
    <property type="entry name" value="PEPTIDYL-PROLYL CIS-TRANS ISOMERASE D"/>
    <property type="match status" value="1"/>
</dbReference>
<evidence type="ECO:0000256" key="7">
    <source>
        <dbReference type="ARBA" id="ARBA00023136"/>
    </source>
</evidence>
<evidence type="ECO:0000256" key="11">
    <source>
        <dbReference type="ARBA" id="ARBA00038408"/>
    </source>
</evidence>
<evidence type="ECO:0000313" key="17">
    <source>
        <dbReference type="Proteomes" id="UP000504693"/>
    </source>
</evidence>
<evidence type="ECO:0000256" key="4">
    <source>
        <dbReference type="ARBA" id="ARBA00022519"/>
    </source>
</evidence>
<comment type="similarity">
    <text evidence="11">Belongs to the PpiD chaperone family.</text>
</comment>
<keyword evidence="14" id="KW-0413">Isomerase</keyword>
<dbReference type="GO" id="GO:0005886">
    <property type="term" value="C:plasma membrane"/>
    <property type="evidence" value="ECO:0007669"/>
    <property type="project" value="UniProtKB-SubCell"/>
</dbReference>
<dbReference type="KEGG" id="emv:HQR01_09835"/>
<dbReference type="AlphaFoldDB" id="A0A7D4AU34"/>
<dbReference type="InterPro" id="IPR027304">
    <property type="entry name" value="Trigger_fact/SurA_dom_sf"/>
</dbReference>
<keyword evidence="3" id="KW-1003">Cell membrane</keyword>
<dbReference type="EMBL" id="CP053921">
    <property type="protein sequence ID" value="QKG71637.1"/>
    <property type="molecule type" value="Genomic_DNA"/>
</dbReference>